<evidence type="ECO:0000313" key="2">
    <source>
        <dbReference type="Proteomes" id="UP000037175"/>
    </source>
</evidence>
<dbReference type="EMBL" id="LGTE01000013">
    <property type="protein sequence ID" value="KNZ69381.1"/>
    <property type="molecule type" value="Genomic_DNA"/>
</dbReference>
<sequence>MEITVGERVRLKCMVPPCPNYGRNKFCPPNLPDLEFIRKALAAYRGWVLVVLTVPYNEKTLNEIRVLKQQNKLMKIISSFEKTACANVNHLAFGLTVGGCKLSDDCPPPGERCRRPLEAQSRYNGLWHRYNHPGQKTWGKCGMAREK</sequence>
<reference evidence="2" key="1">
    <citation type="submission" date="2015-07" db="EMBL/GenBank/DDBJ databases">
        <title>Complete Genome of Thermincola ferriacetica strain Z-0001T.</title>
        <authorList>
            <person name="Lusk B."/>
            <person name="Badalamenti J.P."/>
            <person name="Parameswaran P."/>
            <person name="Bond D.R."/>
            <person name="Torres C.I."/>
        </authorList>
    </citation>
    <scope>NUCLEOTIDE SEQUENCE [LARGE SCALE GENOMIC DNA]</scope>
    <source>
        <strain evidence="2">Z-0001</strain>
    </source>
</reference>
<evidence type="ECO:0000313" key="1">
    <source>
        <dbReference type="EMBL" id="KNZ69381.1"/>
    </source>
</evidence>
<name>A0A0L6W1M3_9FIRM</name>
<keyword evidence="2" id="KW-1185">Reference proteome</keyword>
<gene>
    <name evidence="1" type="ORF">Tfer_2019</name>
</gene>
<dbReference type="Proteomes" id="UP000037175">
    <property type="component" value="Unassembled WGS sequence"/>
</dbReference>
<organism evidence="1 2">
    <name type="scientific">Thermincola ferriacetica</name>
    <dbReference type="NCBI Taxonomy" id="281456"/>
    <lineage>
        <taxon>Bacteria</taxon>
        <taxon>Bacillati</taxon>
        <taxon>Bacillota</taxon>
        <taxon>Clostridia</taxon>
        <taxon>Eubacteriales</taxon>
        <taxon>Thermincolaceae</taxon>
        <taxon>Thermincola</taxon>
    </lineage>
</organism>
<dbReference type="InterPro" id="IPR019271">
    <property type="entry name" value="DUF2284_metal-binding"/>
</dbReference>
<evidence type="ECO:0008006" key="3">
    <source>
        <dbReference type="Google" id="ProtNLM"/>
    </source>
</evidence>
<comment type="caution">
    <text evidence="1">The sequence shown here is derived from an EMBL/GenBank/DDBJ whole genome shotgun (WGS) entry which is preliminary data.</text>
</comment>
<protein>
    <recommendedName>
        <fullName evidence="3">Metal-binding protein</fullName>
    </recommendedName>
</protein>
<proteinExistence type="predicted"/>
<dbReference type="Pfam" id="PF10050">
    <property type="entry name" value="DUF2284"/>
    <property type="match status" value="1"/>
</dbReference>
<dbReference type="AlphaFoldDB" id="A0A0L6W1M3"/>
<accession>A0A0L6W1M3</accession>
<dbReference type="RefSeq" id="WP_152909024.1">
    <property type="nucleotide sequence ID" value="NZ_LGTE01000013.1"/>
</dbReference>